<dbReference type="GO" id="GO:0050575">
    <property type="term" value="F:2-(S)-hydroxypropyl-CoM dehydrogenase activity"/>
    <property type="evidence" value="ECO:0007669"/>
    <property type="project" value="UniProtKB-EC"/>
</dbReference>
<gene>
    <name evidence="3" type="primary">xecE</name>
    <name evidence="3" type="ORF">S1361_33645</name>
</gene>
<keyword evidence="4" id="KW-1185">Reference proteome</keyword>
<dbReference type="PRINTS" id="PR00081">
    <property type="entry name" value="GDHRDH"/>
</dbReference>
<dbReference type="PANTHER" id="PTHR24321:SF8">
    <property type="entry name" value="ESTRADIOL 17-BETA-DEHYDROGENASE 8-RELATED"/>
    <property type="match status" value="1"/>
</dbReference>
<proteinExistence type="inferred from homology"/>
<dbReference type="EC" id="1.1.1.269" evidence="3"/>
<evidence type="ECO:0000313" key="3">
    <source>
        <dbReference type="EMBL" id="QTE02324.1"/>
    </source>
</evidence>
<evidence type="ECO:0000313" key="4">
    <source>
        <dbReference type="Proteomes" id="UP000663908"/>
    </source>
</evidence>
<evidence type="ECO:0000256" key="2">
    <source>
        <dbReference type="ARBA" id="ARBA00023002"/>
    </source>
</evidence>
<sequence length="173" mass="18716">MSVATVPGRAWLTEQDCDLGAFRAVVERTTDPAGYPHTPELFAVDLKGPFFAMGGGRYVAAKAALVGLTLAHARTELARGDPIAAHAHRWDRIRINGLDIGWTATEGEDVTQRSFHGAGHDWREQAAARPPMGRLGRPDEIADFVVFLLSERSGVVTGSVIDWDQNVLEGGLD</sequence>
<protein>
    <submittedName>
        <fullName evidence="3">2-(S)-hydroxypropyl-CoM dehydrogenase</fullName>
        <ecNumber evidence="3">1.1.1.269</ecNumber>
    </submittedName>
</protein>
<dbReference type="Pfam" id="PF13561">
    <property type="entry name" value="adh_short_C2"/>
    <property type="match status" value="1"/>
</dbReference>
<keyword evidence="2 3" id="KW-0560">Oxidoreductase</keyword>
<name>A0ABX7U2I6_STRCY</name>
<organism evidence="3 4">
    <name type="scientific">Streptomyces cyanogenus</name>
    <dbReference type="NCBI Taxonomy" id="80860"/>
    <lineage>
        <taxon>Bacteria</taxon>
        <taxon>Bacillati</taxon>
        <taxon>Actinomycetota</taxon>
        <taxon>Actinomycetes</taxon>
        <taxon>Kitasatosporales</taxon>
        <taxon>Streptomycetaceae</taxon>
        <taxon>Streptomyces</taxon>
    </lineage>
</organism>
<dbReference type="EMBL" id="CP071839">
    <property type="protein sequence ID" value="QTE02324.1"/>
    <property type="molecule type" value="Genomic_DNA"/>
</dbReference>
<reference evidence="3 4" key="1">
    <citation type="submission" date="2021-03" db="EMBL/GenBank/DDBJ databases">
        <title>Complete genome sequence of Streptomyces cyanogenus S136, producer of anticancer angucycline landomycin A.</title>
        <authorList>
            <person name="Hrab P."/>
            <person name="Ruckert C."/>
            <person name="Busche T."/>
            <person name="Ostash I."/>
            <person name="Kalinowski J."/>
            <person name="Fedorenko V."/>
            <person name="Yushchuk O."/>
            <person name="Ostash B."/>
        </authorList>
    </citation>
    <scope>NUCLEOTIDE SEQUENCE [LARGE SCALE GENOMIC DNA]</scope>
    <source>
        <strain evidence="3 4">S136</strain>
    </source>
</reference>
<dbReference type="Gene3D" id="3.40.50.720">
    <property type="entry name" value="NAD(P)-binding Rossmann-like Domain"/>
    <property type="match status" value="1"/>
</dbReference>
<evidence type="ECO:0000256" key="1">
    <source>
        <dbReference type="ARBA" id="ARBA00006484"/>
    </source>
</evidence>
<dbReference type="Proteomes" id="UP000663908">
    <property type="component" value="Chromosome"/>
</dbReference>
<accession>A0ABX7U2I6</accession>
<dbReference type="SUPFAM" id="SSF51735">
    <property type="entry name" value="NAD(P)-binding Rossmann-fold domains"/>
    <property type="match status" value="1"/>
</dbReference>
<dbReference type="InterPro" id="IPR036291">
    <property type="entry name" value="NAD(P)-bd_dom_sf"/>
</dbReference>
<dbReference type="InterPro" id="IPR002347">
    <property type="entry name" value="SDR_fam"/>
</dbReference>
<comment type="similarity">
    <text evidence="1">Belongs to the short-chain dehydrogenases/reductases (SDR) family.</text>
</comment>
<dbReference type="PANTHER" id="PTHR24321">
    <property type="entry name" value="DEHYDROGENASES, SHORT CHAIN"/>
    <property type="match status" value="1"/>
</dbReference>